<evidence type="ECO:0000313" key="1">
    <source>
        <dbReference type="EMBL" id="PRH38220.1"/>
    </source>
</evidence>
<name>A0AA45B9N8_BURVI</name>
<dbReference type="Proteomes" id="UP000237632">
    <property type="component" value="Unassembled WGS sequence"/>
</dbReference>
<sequence>MPDFRHAIWRICRKVDEVDSAGCIALAFCTPRFFQSCNTFLSAQFFMFCMTVRFLSSLVSAFVNHSADVSYRTLGES</sequence>
<reference evidence="1 2" key="1">
    <citation type="submission" date="2018-03" db="EMBL/GenBank/DDBJ databases">
        <authorList>
            <person name="Nguyen K."/>
            <person name="Fouts D."/>
            <person name="Sutton G."/>
        </authorList>
    </citation>
    <scope>NUCLEOTIDE SEQUENCE [LARGE SCALE GENOMIC DNA]</scope>
    <source>
        <strain evidence="1 2">AU3578</strain>
    </source>
</reference>
<accession>A0AA45B9N8</accession>
<dbReference type="AlphaFoldDB" id="A0AA45B9N8"/>
<gene>
    <name evidence="1" type="ORF">C6T65_32870</name>
</gene>
<evidence type="ECO:0000313" key="2">
    <source>
        <dbReference type="Proteomes" id="UP000237632"/>
    </source>
</evidence>
<dbReference type="EMBL" id="PVHK01000248">
    <property type="protein sequence ID" value="PRH38220.1"/>
    <property type="molecule type" value="Genomic_DNA"/>
</dbReference>
<proteinExistence type="predicted"/>
<organism evidence="1 2">
    <name type="scientific">Burkholderia vietnamiensis</name>
    <dbReference type="NCBI Taxonomy" id="60552"/>
    <lineage>
        <taxon>Bacteria</taxon>
        <taxon>Pseudomonadati</taxon>
        <taxon>Pseudomonadota</taxon>
        <taxon>Betaproteobacteria</taxon>
        <taxon>Burkholderiales</taxon>
        <taxon>Burkholderiaceae</taxon>
        <taxon>Burkholderia</taxon>
        <taxon>Burkholderia cepacia complex</taxon>
    </lineage>
</organism>
<comment type="caution">
    <text evidence="1">The sequence shown here is derived from an EMBL/GenBank/DDBJ whole genome shotgun (WGS) entry which is preliminary data.</text>
</comment>
<protein>
    <submittedName>
        <fullName evidence="1">Uncharacterized protein</fullName>
    </submittedName>
</protein>